<gene>
    <name evidence="2" type="ORF">VKT23_009089</name>
</gene>
<dbReference type="SUPFAM" id="SSF52047">
    <property type="entry name" value="RNI-like"/>
    <property type="match status" value="1"/>
</dbReference>
<comment type="caution">
    <text evidence="2">The sequence shown here is derived from an EMBL/GenBank/DDBJ whole genome shotgun (WGS) entry which is preliminary data.</text>
</comment>
<sequence>MSARLENIPLPPIDVSRFRVPFPSDIEVLKVQQHIQDAQHDIDQCNLEIENLRNTIFQMEEQRNHTRYRIDEYRAFISPIRKVPVEIWTEIFSLCLPHSYGLRITDHKIFAPVLDLSHVCGSWRAIALSTPKLWSSLDINLAHGGLKMVRAAKHYLDCSKTFPLNLNLIGPGMDDDDLGFRVFSSLLDAHTRWSKIEIDLPWKVINHKVVENFLKTVSIHCDILQSFSIVFGYDWSETDESSPHLFRMLERAPQLKSLHLDIFGSALILPFSQLRDITVACFVGEVKIADCFSKCLNLEKANITIEDMVSGTREIALPKLFFLRCQLRKGYYASSIFSMLTLPAISMLDLSISEDFYKHASSACNSLCDLLSRSLCHLETLILGTGFYASDRELIRILSIVPTLIHLELDSFHCRDFTATFFQALTLCTKPEIGILPRLSSFQIRIDERRTPEIIEDDDVSLPEPELILLMVKSRRLLTDFQPKLTSFDLVAHLDSERDSTREDWVQFFASDAEPGLRALEEEGLKLVLDLNCFKK</sequence>
<accession>A0ABR1JJL2</accession>
<dbReference type="Proteomes" id="UP001498398">
    <property type="component" value="Unassembled WGS sequence"/>
</dbReference>
<evidence type="ECO:0000256" key="1">
    <source>
        <dbReference type="SAM" id="Coils"/>
    </source>
</evidence>
<reference evidence="2 3" key="1">
    <citation type="submission" date="2024-01" db="EMBL/GenBank/DDBJ databases">
        <title>A draft genome for the cacao thread blight pathogen Marasmiellus scandens.</title>
        <authorList>
            <person name="Baruah I.K."/>
            <person name="Leung J."/>
            <person name="Bukari Y."/>
            <person name="Amoako-Attah I."/>
            <person name="Meinhardt L.W."/>
            <person name="Bailey B.A."/>
            <person name="Cohen S.P."/>
        </authorList>
    </citation>
    <scope>NUCLEOTIDE SEQUENCE [LARGE SCALE GENOMIC DNA]</scope>
    <source>
        <strain evidence="2 3">GH-19</strain>
    </source>
</reference>
<keyword evidence="3" id="KW-1185">Reference proteome</keyword>
<dbReference type="EMBL" id="JBANRG010000015">
    <property type="protein sequence ID" value="KAK7460366.1"/>
    <property type="molecule type" value="Genomic_DNA"/>
</dbReference>
<feature type="coiled-coil region" evidence="1">
    <location>
        <begin position="35"/>
        <end position="62"/>
    </location>
</feature>
<dbReference type="InterPro" id="IPR032675">
    <property type="entry name" value="LRR_dom_sf"/>
</dbReference>
<name>A0ABR1JJL2_9AGAR</name>
<keyword evidence="1" id="KW-0175">Coiled coil</keyword>
<organism evidence="2 3">
    <name type="scientific">Marasmiellus scandens</name>
    <dbReference type="NCBI Taxonomy" id="2682957"/>
    <lineage>
        <taxon>Eukaryota</taxon>
        <taxon>Fungi</taxon>
        <taxon>Dikarya</taxon>
        <taxon>Basidiomycota</taxon>
        <taxon>Agaricomycotina</taxon>
        <taxon>Agaricomycetes</taxon>
        <taxon>Agaricomycetidae</taxon>
        <taxon>Agaricales</taxon>
        <taxon>Marasmiineae</taxon>
        <taxon>Omphalotaceae</taxon>
        <taxon>Marasmiellus</taxon>
    </lineage>
</organism>
<evidence type="ECO:0000313" key="3">
    <source>
        <dbReference type="Proteomes" id="UP001498398"/>
    </source>
</evidence>
<protein>
    <recommendedName>
        <fullName evidence="4">F-box domain-containing protein</fullName>
    </recommendedName>
</protein>
<dbReference type="Gene3D" id="3.80.10.10">
    <property type="entry name" value="Ribonuclease Inhibitor"/>
    <property type="match status" value="1"/>
</dbReference>
<evidence type="ECO:0008006" key="4">
    <source>
        <dbReference type="Google" id="ProtNLM"/>
    </source>
</evidence>
<evidence type="ECO:0000313" key="2">
    <source>
        <dbReference type="EMBL" id="KAK7460366.1"/>
    </source>
</evidence>
<proteinExistence type="predicted"/>
<dbReference type="Gene3D" id="1.20.1280.50">
    <property type="match status" value="1"/>
</dbReference>